<feature type="region of interest" description="Disordered" evidence="1">
    <location>
        <begin position="18"/>
        <end position="60"/>
    </location>
</feature>
<keyword evidence="3" id="KW-1185">Reference proteome</keyword>
<dbReference type="AlphaFoldDB" id="A0A564Z9S1"/>
<dbReference type="EMBL" id="CABIJS010000696">
    <property type="protein sequence ID" value="VUZ55618.1"/>
    <property type="molecule type" value="Genomic_DNA"/>
</dbReference>
<feature type="compositionally biased region" description="Polar residues" evidence="1">
    <location>
        <begin position="50"/>
        <end position="60"/>
    </location>
</feature>
<name>A0A564Z9S1_HYMDI</name>
<evidence type="ECO:0000313" key="3">
    <source>
        <dbReference type="Proteomes" id="UP000321570"/>
    </source>
</evidence>
<evidence type="ECO:0000313" key="2">
    <source>
        <dbReference type="EMBL" id="VUZ55618.1"/>
    </source>
</evidence>
<dbReference type="Proteomes" id="UP000321570">
    <property type="component" value="Unassembled WGS sequence"/>
</dbReference>
<gene>
    <name evidence="2" type="ORF">WMSIL1_LOCUS13440</name>
</gene>
<organism evidence="2 3">
    <name type="scientific">Hymenolepis diminuta</name>
    <name type="common">Rat tapeworm</name>
    <dbReference type="NCBI Taxonomy" id="6216"/>
    <lineage>
        <taxon>Eukaryota</taxon>
        <taxon>Metazoa</taxon>
        <taxon>Spiralia</taxon>
        <taxon>Lophotrochozoa</taxon>
        <taxon>Platyhelminthes</taxon>
        <taxon>Cestoda</taxon>
        <taxon>Eucestoda</taxon>
        <taxon>Cyclophyllidea</taxon>
        <taxon>Hymenolepididae</taxon>
        <taxon>Hymenolepis</taxon>
    </lineage>
</organism>
<accession>A0A564Z9S1</accession>
<proteinExistence type="predicted"/>
<sequence>MLVLSSPLMILYNLPLPSSVSTQNTLTSTTPHSCLSRSELSDFRCGRRVTSPSRQTDYVQ</sequence>
<feature type="compositionally biased region" description="Polar residues" evidence="1">
    <location>
        <begin position="18"/>
        <end position="38"/>
    </location>
</feature>
<reference evidence="2 3" key="1">
    <citation type="submission" date="2019-07" db="EMBL/GenBank/DDBJ databases">
        <authorList>
            <person name="Jastrzebski P J."/>
            <person name="Paukszto L."/>
            <person name="Jastrzebski P J."/>
        </authorList>
    </citation>
    <scope>NUCLEOTIDE SEQUENCE [LARGE SCALE GENOMIC DNA]</scope>
    <source>
        <strain evidence="2 3">WMS-il1</strain>
    </source>
</reference>
<protein>
    <submittedName>
        <fullName evidence="2">Uncharacterized protein</fullName>
    </submittedName>
</protein>
<evidence type="ECO:0000256" key="1">
    <source>
        <dbReference type="SAM" id="MobiDB-lite"/>
    </source>
</evidence>